<dbReference type="Pfam" id="PF13242">
    <property type="entry name" value="Hydrolase_like"/>
    <property type="match status" value="1"/>
</dbReference>
<dbReference type="SUPFAM" id="SSF56784">
    <property type="entry name" value="HAD-like"/>
    <property type="match status" value="1"/>
</dbReference>
<dbReference type="GO" id="GO:0008967">
    <property type="term" value="F:phosphoglycolate phosphatase activity"/>
    <property type="evidence" value="ECO:0007669"/>
    <property type="project" value="UniProtKB-EC"/>
</dbReference>
<dbReference type="PANTHER" id="PTHR43434">
    <property type="entry name" value="PHOSPHOGLYCOLATE PHOSPHATASE"/>
    <property type="match status" value="1"/>
</dbReference>
<dbReference type="Proteomes" id="UP000287330">
    <property type="component" value="Unassembled WGS sequence"/>
</dbReference>
<reference evidence="6" key="1">
    <citation type="journal article" date="2018" name="Front. Microbiol.">
        <title>Genome-Based Analysis Reveals the Taxonomy and Diversity of the Family Idiomarinaceae.</title>
        <authorList>
            <person name="Liu Y."/>
            <person name="Lai Q."/>
            <person name="Shao Z."/>
        </authorList>
    </citation>
    <scope>NUCLEOTIDE SEQUENCE [LARGE SCALE GENOMIC DNA]</scope>
    <source>
        <strain evidence="6">F23</strain>
    </source>
</reference>
<keyword evidence="6" id="KW-1185">Reference proteome</keyword>
<evidence type="ECO:0000313" key="6">
    <source>
        <dbReference type="Proteomes" id="UP000287330"/>
    </source>
</evidence>
<comment type="caution">
    <text evidence="5">The sequence shown here is derived from an EMBL/GenBank/DDBJ whole genome shotgun (WGS) entry which is preliminary data.</text>
</comment>
<proteinExistence type="inferred from homology"/>
<dbReference type="InterPro" id="IPR050155">
    <property type="entry name" value="HAD-like_hydrolase_sf"/>
</dbReference>
<evidence type="ECO:0000313" key="5">
    <source>
        <dbReference type="EMBL" id="RUO48921.1"/>
    </source>
</evidence>
<accession>A0A432XJN4</accession>
<dbReference type="AlphaFoldDB" id="A0A432XJN4"/>
<dbReference type="InterPro" id="IPR036412">
    <property type="entry name" value="HAD-like_sf"/>
</dbReference>
<sequence length="100" mass="11581">MINQLNVSPEECVYVGDSEMKDVEMALEAGVTAVFARYGTTHFADGDDRYELLKAVTHWTDEDVAREKLIKDNSKHLKPDYVIDRFDELLDIINFRKKNE</sequence>
<comment type="catalytic activity">
    <reaction evidence="1">
        <text>2-phosphoglycolate + H2O = glycolate + phosphate</text>
        <dbReference type="Rhea" id="RHEA:14369"/>
        <dbReference type="ChEBI" id="CHEBI:15377"/>
        <dbReference type="ChEBI" id="CHEBI:29805"/>
        <dbReference type="ChEBI" id="CHEBI:43474"/>
        <dbReference type="ChEBI" id="CHEBI:58033"/>
        <dbReference type="EC" id="3.1.3.18"/>
    </reaction>
</comment>
<comment type="pathway">
    <text evidence="2">Organic acid metabolism; glycolate biosynthesis; glycolate from 2-phosphoglycolate: step 1/1.</text>
</comment>
<dbReference type="GO" id="GO:0006281">
    <property type="term" value="P:DNA repair"/>
    <property type="evidence" value="ECO:0007669"/>
    <property type="project" value="TreeGrafter"/>
</dbReference>
<comment type="similarity">
    <text evidence="3">Belongs to the HAD-like hydrolase superfamily. CbbY/CbbZ/Gph/YieH family.</text>
</comment>
<dbReference type="EMBL" id="PIPV01000019">
    <property type="protein sequence ID" value="RUO48921.1"/>
    <property type="molecule type" value="Genomic_DNA"/>
</dbReference>
<dbReference type="EC" id="3.1.3.18" evidence="4"/>
<organism evidence="5 6">
    <name type="scientific">Idiomarina fontislapidosi</name>
    <dbReference type="NCBI Taxonomy" id="263723"/>
    <lineage>
        <taxon>Bacteria</taxon>
        <taxon>Pseudomonadati</taxon>
        <taxon>Pseudomonadota</taxon>
        <taxon>Gammaproteobacteria</taxon>
        <taxon>Alteromonadales</taxon>
        <taxon>Idiomarinaceae</taxon>
        <taxon>Idiomarina</taxon>
    </lineage>
</organism>
<evidence type="ECO:0000256" key="3">
    <source>
        <dbReference type="ARBA" id="ARBA00006171"/>
    </source>
</evidence>
<protein>
    <recommendedName>
        <fullName evidence="4">phosphoglycolate phosphatase</fullName>
        <ecNumber evidence="4">3.1.3.18</ecNumber>
    </recommendedName>
</protein>
<gene>
    <name evidence="5" type="ORF">CWE25_13045</name>
</gene>
<evidence type="ECO:0000256" key="2">
    <source>
        <dbReference type="ARBA" id="ARBA00004818"/>
    </source>
</evidence>
<evidence type="ECO:0000256" key="4">
    <source>
        <dbReference type="ARBA" id="ARBA00013078"/>
    </source>
</evidence>
<dbReference type="PANTHER" id="PTHR43434:SF1">
    <property type="entry name" value="PHOSPHOGLYCOLATE PHOSPHATASE"/>
    <property type="match status" value="1"/>
</dbReference>
<evidence type="ECO:0000256" key="1">
    <source>
        <dbReference type="ARBA" id="ARBA00000830"/>
    </source>
</evidence>
<dbReference type="InterPro" id="IPR023214">
    <property type="entry name" value="HAD_sf"/>
</dbReference>
<name>A0A432XJN4_9GAMM</name>
<dbReference type="Gene3D" id="3.40.50.1000">
    <property type="entry name" value="HAD superfamily/HAD-like"/>
    <property type="match status" value="1"/>
</dbReference>